<evidence type="ECO:0000313" key="2">
    <source>
        <dbReference type="EMBL" id="KAJ8466824.1"/>
    </source>
</evidence>
<gene>
    <name evidence="2" type="ORF">OPV22_029376</name>
</gene>
<accession>A0AAV8QDD0</accession>
<evidence type="ECO:0000256" key="1">
    <source>
        <dbReference type="SAM" id="MobiDB-lite"/>
    </source>
</evidence>
<reference evidence="2 3" key="1">
    <citation type="submission" date="2022-12" db="EMBL/GenBank/DDBJ databases">
        <title>Chromosome-scale assembly of the Ensete ventricosum genome.</title>
        <authorList>
            <person name="Dussert Y."/>
            <person name="Stocks J."/>
            <person name="Wendawek A."/>
            <person name="Woldeyes F."/>
            <person name="Nichols R.A."/>
            <person name="Borrell J.S."/>
        </authorList>
    </citation>
    <scope>NUCLEOTIDE SEQUENCE [LARGE SCALE GENOMIC DNA]</scope>
    <source>
        <strain evidence="3">cv. Maze</strain>
        <tissue evidence="2">Seeds</tissue>
    </source>
</reference>
<feature type="compositionally biased region" description="Pro residues" evidence="1">
    <location>
        <begin position="22"/>
        <end position="41"/>
    </location>
</feature>
<dbReference type="EMBL" id="JAQQAF010000008">
    <property type="protein sequence ID" value="KAJ8466824.1"/>
    <property type="molecule type" value="Genomic_DNA"/>
</dbReference>
<evidence type="ECO:0000313" key="3">
    <source>
        <dbReference type="Proteomes" id="UP001222027"/>
    </source>
</evidence>
<sequence length="228" mass="25333">MRGRAGPGRGRVAVSGSEPGTDCPPPDPNPNPQARPPPVLGPGPSLGSPGVAALARRRAEREAARWLQRHFYLPFPSRTPTPNLDRGFNGGLGRGGRDTPLPAETRAAWRPQQFQPNPNLPSRFRVPNPNPDLESHGSEHRPLRPDLGRGLRPSPPGVLPGFGDGKLADRRKTLLIWEITLKHDSRVMINEAETRRRELRHFADQILQFSLRHTKNLPSGLVYWYILL</sequence>
<keyword evidence="3" id="KW-1185">Reference proteome</keyword>
<feature type="compositionally biased region" description="Basic and acidic residues" evidence="1">
    <location>
        <begin position="133"/>
        <end position="149"/>
    </location>
</feature>
<organism evidence="2 3">
    <name type="scientific">Ensete ventricosum</name>
    <name type="common">Abyssinian banana</name>
    <name type="synonym">Musa ensete</name>
    <dbReference type="NCBI Taxonomy" id="4639"/>
    <lineage>
        <taxon>Eukaryota</taxon>
        <taxon>Viridiplantae</taxon>
        <taxon>Streptophyta</taxon>
        <taxon>Embryophyta</taxon>
        <taxon>Tracheophyta</taxon>
        <taxon>Spermatophyta</taxon>
        <taxon>Magnoliopsida</taxon>
        <taxon>Liliopsida</taxon>
        <taxon>Zingiberales</taxon>
        <taxon>Musaceae</taxon>
        <taxon>Ensete</taxon>
    </lineage>
</organism>
<dbReference type="Proteomes" id="UP001222027">
    <property type="component" value="Unassembled WGS sequence"/>
</dbReference>
<dbReference type="AlphaFoldDB" id="A0AAV8QDD0"/>
<proteinExistence type="predicted"/>
<protein>
    <submittedName>
        <fullName evidence="2">Uncharacterized protein</fullName>
    </submittedName>
</protein>
<feature type="region of interest" description="Disordered" evidence="1">
    <location>
        <begin position="1"/>
        <end position="60"/>
    </location>
</feature>
<feature type="region of interest" description="Disordered" evidence="1">
    <location>
        <begin position="74"/>
        <end position="164"/>
    </location>
</feature>
<feature type="compositionally biased region" description="Low complexity" evidence="1">
    <location>
        <begin position="42"/>
        <end position="54"/>
    </location>
</feature>
<name>A0AAV8QDD0_ENSVE</name>
<comment type="caution">
    <text evidence="2">The sequence shown here is derived from an EMBL/GenBank/DDBJ whole genome shotgun (WGS) entry which is preliminary data.</text>
</comment>